<name>A0ABY8PV75_9ACTN</name>
<reference evidence="2 3" key="1">
    <citation type="journal article" date="2008" name="Int. J. Syst. Evol. Microbiol.">
        <title>Tessaracoccus flavescens sp. nov., isolated from marine sediment.</title>
        <authorList>
            <person name="Lee D.W."/>
            <person name="Lee S.D."/>
        </authorList>
    </citation>
    <scope>NUCLEOTIDE SEQUENCE [LARGE SCALE GENOMIC DNA]</scope>
    <source>
        <strain evidence="2 3">T21</strain>
    </source>
</reference>
<feature type="chain" id="PRO_5045623229" description="Ig-like domain-containing protein" evidence="1">
    <location>
        <begin position="21"/>
        <end position="304"/>
    </location>
</feature>
<evidence type="ECO:0008006" key="4">
    <source>
        <dbReference type="Google" id="ProtNLM"/>
    </source>
</evidence>
<feature type="signal peptide" evidence="1">
    <location>
        <begin position="1"/>
        <end position="20"/>
    </location>
</feature>
<keyword evidence="3" id="KW-1185">Reference proteome</keyword>
<evidence type="ECO:0000313" key="3">
    <source>
        <dbReference type="Proteomes" id="UP001244136"/>
    </source>
</evidence>
<accession>A0ABY8PV75</accession>
<dbReference type="EMBL" id="CP123967">
    <property type="protein sequence ID" value="WGT46352.1"/>
    <property type="molecule type" value="Genomic_DNA"/>
</dbReference>
<organism evidence="2 3">
    <name type="scientific">Tessaracoccus lacteus</name>
    <dbReference type="NCBI Taxonomy" id="3041766"/>
    <lineage>
        <taxon>Bacteria</taxon>
        <taxon>Bacillati</taxon>
        <taxon>Actinomycetota</taxon>
        <taxon>Actinomycetes</taxon>
        <taxon>Propionibacteriales</taxon>
        <taxon>Propionibacteriaceae</taxon>
        <taxon>Tessaracoccus</taxon>
    </lineage>
</organism>
<dbReference type="Gene3D" id="2.60.40.2700">
    <property type="match status" value="2"/>
</dbReference>
<keyword evidence="1" id="KW-0732">Signal</keyword>
<dbReference type="RefSeq" id="WP_281144152.1">
    <property type="nucleotide sequence ID" value="NZ_CP123967.1"/>
</dbReference>
<gene>
    <name evidence="2" type="ORF">QH948_09320</name>
</gene>
<protein>
    <recommendedName>
        <fullName evidence="4">Ig-like domain-containing protein</fullName>
    </recommendedName>
</protein>
<evidence type="ECO:0000256" key="1">
    <source>
        <dbReference type="SAM" id="SignalP"/>
    </source>
</evidence>
<evidence type="ECO:0000313" key="2">
    <source>
        <dbReference type="EMBL" id="WGT46352.1"/>
    </source>
</evidence>
<sequence length="304" mass="32039">MSVVIGLVALPAFGAAPAAAAQSFVGVGAPKVVGTAGIGKTLTSKRDLHTTPTATKVTYQWRRDTREIDGATGPSYRVVTTDAGQRLSLTVCYKRSGVTTRCLTSKQTTVPALKKLTVGTPSVAGSPTVDVTVSATRGTWTAGTTFSYQWYRDGKPVAGSISAKRTLTVEDKGHRISVRVTGRRTGYATTSRTSAPAATVTALTARQRAAMEVAEYTYLSSALYSRAELIGRLRADGYSSADATAAVDSIGVSWARQALGVARATLATGKVSTARLRTIIDVDRRFTTAQTDWALAHLRPAALH</sequence>
<proteinExistence type="predicted"/>
<dbReference type="Proteomes" id="UP001244136">
    <property type="component" value="Chromosome"/>
</dbReference>